<dbReference type="Proteomes" id="UP001057452">
    <property type="component" value="Chromosome 24"/>
</dbReference>
<dbReference type="EMBL" id="CM043808">
    <property type="protein sequence ID" value="KAI4801740.1"/>
    <property type="molecule type" value="Genomic_DNA"/>
</dbReference>
<sequence length="91" mass="10193">NTRIKQLVQYHLCEEVYLNHLCGPWKTIKRGGLLPGARHSSDSSGLMSELRGGIWTRCCLQGPRQGWDIPTPLYEGILALAYIISVEINAQ</sequence>
<gene>
    <name evidence="1" type="ORF">KUCAC02_019615</name>
</gene>
<name>A0ACB9VNW8_CHAAC</name>
<accession>A0ACB9VNW8</accession>
<organism evidence="1 2">
    <name type="scientific">Chaenocephalus aceratus</name>
    <name type="common">Blackfin icefish</name>
    <name type="synonym">Chaenichthys aceratus</name>
    <dbReference type="NCBI Taxonomy" id="36190"/>
    <lineage>
        <taxon>Eukaryota</taxon>
        <taxon>Metazoa</taxon>
        <taxon>Chordata</taxon>
        <taxon>Craniata</taxon>
        <taxon>Vertebrata</taxon>
        <taxon>Euteleostomi</taxon>
        <taxon>Actinopterygii</taxon>
        <taxon>Neopterygii</taxon>
        <taxon>Teleostei</taxon>
        <taxon>Neoteleostei</taxon>
        <taxon>Acanthomorphata</taxon>
        <taxon>Eupercaria</taxon>
        <taxon>Perciformes</taxon>
        <taxon>Notothenioidei</taxon>
        <taxon>Channichthyidae</taxon>
        <taxon>Chaenocephalus</taxon>
    </lineage>
</organism>
<protein>
    <submittedName>
        <fullName evidence="1">Uncharacterized protein</fullName>
    </submittedName>
</protein>
<feature type="non-terminal residue" evidence="1">
    <location>
        <position position="1"/>
    </location>
</feature>
<proteinExistence type="predicted"/>
<evidence type="ECO:0000313" key="2">
    <source>
        <dbReference type="Proteomes" id="UP001057452"/>
    </source>
</evidence>
<keyword evidence="2" id="KW-1185">Reference proteome</keyword>
<reference evidence="1" key="1">
    <citation type="submission" date="2022-05" db="EMBL/GenBank/DDBJ databases">
        <title>Chromosome-level genome of Chaenocephalus aceratus.</title>
        <authorList>
            <person name="Park H."/>
        </authorList>
    </citation>
    <scope>NUCLEOTIDE SEQUENCE</scope>
    <source>
        <strain evidence="1">KU_202001</strain>
    </source>
</reference>
<comment type="caution">
    <text evidence="1">The sequence shown here is derived from an EMBL/GenBank/DDBJ whole genome shotgun (WGS) entry which is preliminary data.</text>
</comment>
<evidence type="ECO:0000313" key="1">
    <source>
        <dbReference type="EMBL" id="KAI4801740.1"/>
    </source>
</evidence>
<feature type="non-terminal residue" evidence="1">
    <location>
        <position position="91"/>
    </location>
</feature>